<accession>A0A426TSG7</accession>
<name>A0A426TSG7_9CHLR</name>
<evidence type="ECO:0000313" key="3">
    <source>
        <dbReference type="EMBL" id="RRR66991.1"/>
    </source>
</evidence>
<feature type="region of interest" description="Disordered" evidence="1">
    <location>
        <begin position="72"/>
        <end position="92"/>
    </location>
</feature>
<dbReference type="Proteomes" id="UP000280307">
    <property type="component" value="Unassembled WGS sequence"/>
</dbReference>
<sequence length="92" mass="10042">MEIFIVCCAVANEQVRATIRQIEKEELGMATFVTSFEEIAGREGEARGLAEGLVTGQSILVLRQLERRFGPPPPEVQQRVAALSSDELARAG</sequence>
<evidence type="ECO:0000313" key="4">
    <source>
        <dbReference type="Proteomes" id="UP000280307"/>
    </source>
</evidence>
<reference evidence="3 4" key="1">
    <citation type="submission" date="2018-12" db="EMBL/GenBank/DDBJ databases">
        <title>Genome Sequence of Candidatus Viridilinea halotolerans isolated from saline sulfide-rich spring.</title>
        <authorList>
            <person name="Grouzdev D.S."/>
            <person name="Burganskaya E.I."/>
            <person name="Krutkina M.S."/>
            <person name="Sukhacheva M.V."/>
            <person name="Gorlenko V.M."/>
        </authorList>
    </citation>
    <scope>NUCLEOTIDE SEQUENCE [LARGE SCALE GENOMIC DNA]</scope>
    <source>
        <strain evidence="3">Chok-6</strain>
    </source>
</reference>
<evidence type="ECO:0000259" key="2">
    <source>
        <dbReference type="Pfam" id="PF14261"/>
    </source>
</evidence>
<comment type="caution">
    <text evidence="3">The sequence shown here is derived from an EMBL/GenBank/DDBJ whole genome shotgun (WGS) entry which is preliminary data.</text>
</comment>
<proteinExistence type="predicted"/>
<protein>
    <submittedName>
        <fullName evidence="3">DUF4351 domain-containing protein</fullName>
    </submittedName>
</protein>
<dbReference type="Pfam" id="PF14261">
    <property type="entry name" value="DUF4351"/>
    <property type="match status" value="1"/>
</dbReference>
<gene>
    <name evidence="3" type="ORF">EI684_19760</name>
</gene>
<feature type="domain" description="DUF4351" evidence="2">
    <location>
        <begin position="51"/>
        <end position="88"/>
    </location>
</feature>
<dbReference type="EMBL" id="RSAS01000816">
    <property type="protein sequence ID" value="RRR66991.1"/>
    <property type="molecule type" value="Genomic_DNA"/>
</dbReference>
<evidence type="ECO:0000256" key="1">
    <source>
        <dbReference type="SAM" id="MobiDB-lite"/>
    </source>
</evidence>
<dbReference type="AlphaFoldDB" id="A0A426TSG7"/>
<dbReference type="InterPro" id="IPR025587">
    <property type="entry name" value="DUF4351"/>
</dbReference>
<organism evidence="3 4">
    <name type="scientific">Candidatus Viridilinea halotolerans</name>
    <dbReference type="NCBI Taxonomy" id="2491704"/>
    <lineage>
        <taxon>Bacteria</taxon>
        <taxon>Bacillati</taxon>
        <taxon>Chloroflexota</taxon>
        <taxon>Chloroflexia</taxon>
        <taxon>Chloroflexales</taxon>
        <taxon>Chloroflexineae</taxon>
        <taxon>Oscillochloridaceae</taxon>
        <taxon>Candidatus Viridilinea</taxon>
    </lineage>
</organism>